<keyword evidence="2" id="KW-1185">Reference proteome</keyword>
<evidence type="ECO:0000313" key="1">
    <source>
        <dbReference type="EMBL" id="GIX79953.1"/>
    </source>
</evidence>
<organism evidence="1 2">
    <name type="scientific">Caerostris darwini</name>
    <dbReference type="NCBI Taxonomy" id="1538125"/>
    <lineage>
        <taxon>Eukaryota</taxon>
        <taxon>Metazoa</taxon>
        <taxon>Ecdysozoa</taxon>
        <taxon>Arthropoda</taxon>
        <taxon>Chelicerata</taxon>
        <taxon>Arachnida</taxon>
        <taxon>Araneae</taxon>
        <taxon>Araneomorphae</taxon>
        <taxon>Entelegynae</taxon>
        <taxon>Araneoidea</taxon>
        <taxon>Araneidae</taxon>
        <taxon>Caerostris</taxon>
    </lineage>
</organism>
<comment type="caution">
    <text evidence="1">The sequence shown here is derived from an EMBL/GenBank/DDBJ whole genome shotgun (WGS) entry which is preliminary data.</text>
</comment>
<accession>A0AAV4N7L2</accession>
<reference evidence="1 2" key="1">
    <citation type="submission" date="2021-06" db="EMBL/GenBank/DDBJ databases">
        <title>Caerostris darwini draft genome.</title>
        <authorList>
            <person name="Kono N."/>
            <person name="Arakawa K."/>
        </authorList>
    </citation>
    <scope>NUCLEOTIDE SEQUENCE [LARGE SCALE GENOMIC DNA]</scope>
</reference>
<evidence type="ECO:0000313" key="2">
    <source>
        <dbReference type="Proteomes" id="UP001054837"/>
    </source>
</evidence>
<dbReference type="AlphaFoldDB" id="A0AAV4N7L2"/>
<sequence>MQKRDPLINYVLKRGGKDSLKVVLCDTPRKFNFPRDRPLILSGGVGRNRFSKPIGRRGARARDHLILFPLFPNPAHGSLNPERGGRCQISMVMAVTECKVLSRIESLCIGNERQFRSSVVVS</sequence>
<proteinExistence type="predicted"/>
<name>A0AAV4N7L2_9ARAC</name>
<dbReference type="Proteomes" id="UP001054837">
    <property type="component" value="Unassembled WGS sequence"/>
</dbReference>
<protein>
    <submittedName>
        <fullName evidence="1">Uncharacterized protein</fullName>
    </submittedName>
</protein>
<dbReference type="EMBL" id="BPLQ01001246">
    <property type="protein sequence ID" value="GIX79953.1"/>
    <property type="molecule type" value="Genomic_DNA"/>
</dbReference>
<gene>
    <name evidence="1" type="ORF">CDAR_209451</name>
</gene>